<dbReference type="Proteomes" id="UP000012249">
    <property type="component" value="Unassembled WGS sequence"/>
</dbReference>
<evidence type="ECO:0000313" key="2">
    <source>
        <dbReference type="Proteomes" id="UP000012249"/>
    </source>
</evidence>
<sequence>MDFRENPESLLGKIVIESQIYYNEIVEERNCENSYVFCKTFCIEILLLKVSSMIYFITQNSGKLKQNVL</sequence>
<proteinExistence type="predicted"/>
<dbReference type="AlphaFoldDB" id="N1TUW8"/>
<gene>
    <name evidence="1" type="ORF">LEP1GSC043_3446</name>
</gene>
<name>N1TUW8_9LEPT</name>
<comment type="caution">
    <text evidence="1">The sequence shown here is derived from an EMBL/GenBank/DDBJ whole genome shotgun (WGS) entry which is preliminary data.</text>
</comment>
<protein>
    <submittedName>
        <fullName evidence="1">Uncharacterized protein</fullName>
    </submittedName>
</protein>
<accession>N1TUW8</accession>
<reference evidence="1 2" key="1">
    <citation type="submission" date="2013-02" db="EMBL/GenBank/DDBJ databases">
        <authorList>
            <person name="Harkins D.M."/>
            <person name="Durkin A.S."/>
            <person name="Brinkac L.M."/>
            <person name="Haft D.H."/>
            <person name="Selengut J.D."/>
            <person name="Sanka R."/>
            <person name="DePew J."/>
            <person name="Purushe J."/>
            <person name="Haake D.A."/>
            <person name="Matsunaga J."/>
            <person name="Vinetz J.M."/>
            <person name="Sutton G.G."/>
            <person name="Nierman W.C."/>
            <person name="Fouts D.E."/>
        </authorList>
    </citation>
    <scope>NUCLEOTIDE SEQUENCE [LARGE SCALE GENOMIC DNA]</scope>
    <source>
        <strain evidence="1 2">Ecochallenge</strain>
    </source>
</reference>
<evidence type="ECO:0000313" key="1">
    <source>
        <dbReference type="EMBL" id="EMY12058.1"/>
    </source>
</evidence>
<organism evidence="1 2">
    <name type="scientific">Leptospira weilii str. Ecochallenge</name>
    <dbReference type="NCBI Taxonomy" id="1049986"/>
    <lineage>
        <taxon>Bacteria</taxon>
        <taxon>Pseudomonadati</taxon>
        <taxon>Spirochaetota</taxon>
        <taxon>Spirochaetia</taxon>
        <taxon>Leptospirales</taxon>
        <taxon>Leptospiraceae</taxon>
        <taxon>Leptospira</taxon>
    </lineage>
</organism>
<dbReference type="EMBL" id="AHMI02000326">
    <property type="protein sequence ID" value="EMY12058.1"/>
    <property type="molecule type" value="Genomic_DNA"/>
</dbReference>